<feature type="domain" description="Fibronectin type-III" evidence="3">
    <location>
        <begin position="349"/>
        <end position="454"/>
    </location>
</feature>
<dbReference type="SUPFAM" id="SSF49265">
    <property type="entry name" value="Fibronectin type III"/>
    <property type="match status" value="1"/>
</dbReference>
<dbReference type="CDD" id="cd00063">
    <property type="entry name" value="FN3"/>
    <property type="match status" value="1"/>
</dbReference>
<dbReference type="Pfam" id="PF00041">
    <property type="entry name" value="fn3"/>
    <property type="match status" value="1"/>
</dbReference>
<evidence type="ECO:0000313" key="5">
    <source>
        <dbReference type="Proteomes" id="UP000256980"/>
    </source>
</evidence>
<dbReference type="InterPro" id="IPR045474">
    <property type="entry name" value="GEVED"/>
</dbReference>
<dbReference type="InterPro" id="IPR026444">
    <property type="entry name" value="Secre_tail"/>
</dbReference>
<organism evidence="4 5">
    <name type="scientific">Winogradskyella eximia</name>
    <dbReference type="NCBI Taxonomy" id="262006"/>
    <lineage>
        <taxon>Bacteria</taxon>
        <taxon>Pseudomonadati</taxon>
        <taxon>Bacteroidota</taxon>
        <taxon>Flavobacteriia</taxon>
        <taxon>Flavobacteriales</taxon>
        <taxon>Flavobacteriaceae</taxon>
        <taxon>Winogradskyella</taxon>
    </lineage>
</organism>
<protein>
    <submittedName>
        <fullName evidence="4">Putative secreted protein (Por secretion system target)</fullName>
    </submittedName>
</protein>
<comment type="caution">
    <text evidence="4">The sequence shown here is derived from an EMBL/GenBank/DDBJ whole genome shotgun (WGS) entry which is preliminary data.</text>
</comment>
<dbReference type="PROSITE" id="PS50853">
    <property type="entry name" value="FN3"/>
    <property type="match status" value="1"/>
</dbReference>
<evidence type="ECO:0000259" key="3">
    <source>
        <dbReference type="PROSITE" id="PS50853"/>
    </source>
</evidence>
<dbReference type="EMBL" id="QRDV01000006">
    <property type="protein sequence ID" value="RED43291.1"/>
    <property type="molecule type" value="Genomic_DNA"/>
</dbReference>
<dbReference type="Proteomes" id="UP000256980">
    <property type="component" value="Unassembled WGS sequence"/>
</dbReference>
<dbReference type="SMART" id="SM00060">
    <property type="entry name" value="FN3"/>
    <property type="match status" value="1"/>
</dbReference>
<evidence type="ECO:0000256" key="1">
    <source>
        <dbReference type="ARBA" id="ARBA00022729"/>
    </source>
</evidence>
<dbReference type="OrthoDB" id="1652165at2"/>
<accession>A0A3D9H2A1</accession>
<dbReference type="InterPro" id="IPR036116">
    <property type="entry name" value="FN3_sf"/>
</dbReference>
<keyword evidence="5" id="KW-1185">Reference proteome</keyword>
<sequence>MKNILRSLLCNRFNFFAKFNTNLFVSLLFFGFLLSSNSVHAQLPIFDSFEGNFGTWNDGGGDADRVSSTLLNGIRNIQLRDNSGEDSSIYTDDINLASYSSVTIDFLFYANSMENGEDFFVEFDNGSGYVEIGNYVIGAGYNNNVIYNPSITIASADYAFSTSSRFRIRCDASGNSDYIYVDDINITGVAGLYCIPNGTNSSYHIDDFSTSGGVTNITNDNTGYSTSGYGNYINLSVSQYAGSSIDFYANFIDGSWFSSGFGVGVWVDYNNDGDFNDANETQFNNGYYDPINGSFTIPTATPPGDYRMRIVADWNDSTPSSCNSSFIGEAEDYILTVLSIPPCTEPSNQPTNLTFSNIDNSSLDGSFTAATSSPDSYLVIYSTNSTPPTISDATTYTIGSTFSDYTVADTDNNTSFSVSGLDPNTTYYFYIYSFNESCSGGPDYLVTNPLTGDETTDWYCTPSATDSSRYINDFSTTGGFNNISNLSSGYSSGGYGNFTSLSVSQYANSSINFSANFNGGTFGLGIWVDFNNDGDFSDTGEQVYLSGFYGDPISSSFTIPAATAVGSYRMRIVADWGDRTPSPCSISSSGGEAEDYTLTVTAPCSISYANGTSDLGCPFVQLGGLGLGSTAPPPVACSIPETTIEANYLELGDTSSYNVESIPYNPPFQFSCLENAVSVNQDDVWSPEITLPFNFCFYGNTYSSIVIGSNGVISFDADRLENSPSGWRTTRDIPNTKNAGNSGSDYYFGPSIYGAHHDVDPSVGGEIGYQLINLDSGCQALVAAWSDVPMFYDNSILYSGMIVFYENTNIIEVYIKDKNIDAAGSPNFGSDPWNDGNAAIGIQKDSGSATVAPGRNTLDPNWTATNEAWRFVPSGPAITELKWYEGPIADGIVIPDPNNDNQITVTPSTTTTYFAEVTYTLCNGDVIKESNSTTVTVDGQKTWNGSQSTAWENANNWTPVGVPVASDCILIPVTGNDPVIQGSTDGLGYNLEIEDGAVLTQQSNSTLTIEDVIIIKPTGDFEINDSASVIQIKDVATNQNTGSARVQREVAALNNFDYVYWSTPVETFDVSNVSPSTPYYSIFEWIPTVDNGSAGKHGEWTYASGNMALGQGYAIRDLEGTPLTDNAEFEGKLNNGQITHYITRGTYNGGNYAGIGNTSNAEDDNWNLMGNPYPSAISLTAFTSANPYIDGTLYFWRHTAAPSTSVDDPFYEGFQYNYSENDYLSANSLGSTPPGFNGYIASGQGFFVQLLHSSPRPSGIVFNNGMRGVYANDEFYRGTNENTVTETVAEEKHRIWLDLIDSNDKALSVLVGYASGATDEIDRLFDGYLLNDTNYQFYSILNDTEKENKLTINGKALPFDDADIIPLGYQAPAQGQFTIALNTVDGLFAYSDQNIYLEDTELNIIHDLKANPYIFTTDLGVFKERFLLRFTSETLSIADQEIMTNVDIRALSQTIEATSTQSFIKTFELFDITGRLIHKKLNVENINYSYPTNNLSSGTYVVTVSLANGGTLSKKVMVKQP</sequence>
<proteinExistence type="predicted"/>
<dbReference type="Gene3D" id="2.60.40.10">
    <property type="entry name" value="Immunoglobulins"/>
    <property type="match status" value="1"/>
</dbReference>
<dbReference type="RefSeq" id="WP_115817972.1">
    <property type="nucleotide sequence ID" value="NZ_QRDV01000006.1"/>
</dbReference>
<dbReference type="InterPro" id="IPR013783">
    <property type="entry name" value="Ig-like_fold"/>
</dbReference>
<feature type="signal peptide" evidence="2">
    <location>
        <begin position="1"/>
        <end position="41"/>
    </location>
</feature>
<dbReference type="NCBIfam" id="TIGR04183">
    <property type="entry name" value="Por_Secre_tail"/>
    <property type="match status" value="1"/>
</dbReference>
<evidence type="ECO:0000313" key="4">
    <source>
        <dbReference type="EMBL" id="RED43291.1"/>
    </source>
</evidence>
<name>A0A3D9H2A1_9FLAO</name>
<evidence type="ECO:0000256" key="2">
    <source>
        <dbReference type="SAM" id="SignalP"/>
    </source>
</evidence>
<keyword evidence="1 2" id="KW-0732">Signal</keyword>
<reference evidence="4 5" key="1">
    <citation type="submission" date="2018-07" db="EMBL/GenBank/DDBJ databases">
        <title>Genomic Encyclopedia of Type Strains, Phase III (KMG-III): the genomes of soil and plant-associated and newly described type strains.</title>
        <authorList>
            <person name="Whitman W."/>
        </authorList>
    </citation>
    <scope>NUCLEOTIDE SEQUENCE [LARGE SCALE GENOMIC DNA]</scope>
    <source>
        <strain evidence="4 5">CECT 7946</strain>
    </source>
</reference>
<feature type="chain" id="PRO_5017693342" evidence="2">
    <location>
        <begin position="42"/>
        <end position="1521"/>
    </location>
</feature>
<dbReference type="Pfam" id="PF20009">
    <property type="entry name" value="GEVED"/>
    <property type="match status" value="2"/>
</dbReference>
<gene>
    <name evidence="4" type="ORF">DFQ10_106204</name>
</gene>
<dbReference type="InterPro" id="IPR003961">
    <property type="entry name" value="FN3_dom"/>
</dbReference>